<protein>
    <recommendedName>
        <fullName evidence="1">non-specific serine/threonine protein kinase</fullName>
        <ecNumber evidence="1">2.7.11.1</ecNumber>
    </recommendedName>
</protein>
<gene>
    <name evidence="10" type="primary">stk36</name>
</gene>
<proteinExistence type="predicted"/>
<evidence type="ECO:0000256" key="2">
    <source>
        <dbReference type="ARBA" id="ARBA00022527"/>
    </source>
</evidence>
<dbReference type="EC" id="2.7.11.1" evidence="1"/>
<evidence type="ECO:0000256" key="8">
    <source>
        <dbReference type="ARBA" id="ARBA00048679"/>
    </source>
</evidence>
<feature type="region of interest" description="Disordered" evidence="9">
    <location>
        <begin position="650"/>
        <end position="680"/>
    </location>
</feature>
<dbReference type="PANTHER" id="PTHR22983">
    <property type="entry name" value="PROTEIN KINASE RELATED"/>
    <property type="match status" value="1"/>
</dbReference>
<evidence type="ECO:0000256" key="7">
    <source>
        <dbReference type="ARBA" id="ARBA00047899"/>
    </source>
</evidence>
<dbReference type="InterPro" id="IPR011989">
    <property type="entry name" value="ARM-like"/>
</dbReference>
<dbReference type="PANTHER" id="PTHR22983:SF6">
    <property type="entry name" value="SERINE_THREONINE-PROTEIN KINASE 36"/>
    <property type="match status" value="1"/>
</dbReference>
<accession>A0A667YY38</accession>
<reference evidence="10" key="1">
    <citation type="submission" date="2019-06" db="EMBL/GenBank/DDBJ databases">
        <authorList>
            <consortium name="Wellcome Sanger Institute Data Sharing"/>
        </authorList>
    </citation>
    <scope>NUCLEOTIDE SEQUENCE [LARGE SCALE GENOMIC DNA]</scope>
</reference>
<name>A0A667YY38_9TELE</name>
<keyword evidence="11" id="KW-1185">Reference proteome</keyword>
<reference evidence="10" key="3">
    <citation type="submission" date="2025-09" db="UniProtKB">
        <authorList>
            <consortium name="Ensembl"/>
        </authorList>
    </citation>
    <scope>IDENTIFICATION</scope>
</reference>
<comment type="catalytic activity">
    <reaction evidence="8">
        <text>L-seryl-[protein] + ATP = O-phospho-L-seryl-[protein] + ADP + H(+)</text>
        <dbReference type="Rhea" id="RHEA:17989"/>
        <dbReference type="Rhea" id="RHEA-COMP:9863"/>
        <dbReference type="Rhea" id="RHEA-COMP:11604"/>
        <dbReference type="ChEBI" id="CHEBI:15378"/>
        <dbReference type="ChEBI" id="CHEBI:29999"/>
        <dbReference type="ChEBI" id="CHEBI:30616"/>
        <dbReference type="ChEBI" id="CHEBI:83421"/>
        <dbReference type="ChEBI" id="CHEBI:456216"/>
        <dbReference type="EC" id="2.7.11.1"/>
    </reaction>
</comment>
<dbReference type="AlphaFoldDB" id="A0A667YY38"/>
<keyword evidence="5" id="KW-0418">Kinase</keyword>
<dbReference type="GO" id="GO:0007224">
    <property type="term" value="P:smoothened signaling pathway"/>
    <property type="evidence" value="ECO:0007669"/>
    <property type="project" value="TreeGrafter"/>
</dbReference>
<keyword evidence="6" id="KW-0067">ATP-binding</keyword>
<keyword evidence="2" id="KW-0723">Serine/threonine-protein kinase</keyword>
<feature type="region of interest" description="Disordered" evidence="9">
    <location>
        <begin position="1"/>
        <end position="49"/>
    </location>
</feature>
<reference evidence="10" key="2">
    <citation type="submission" date="2025-08" db="UniProtKB">
        <authorList>
            <consortium name="Ensembl"/>
        </authorList>
    </citation>
    <scope>IDENTIFICATION</scope>
</reference>
<evidence type="ECO:0000256" key="9">
    <source>
        <dbReference type="SAM" id="MobiDB-lite"/>
    </source>
</evidence>
<evidence type="ECO:0000256" key="6">
    <source>
        <dbReference type="ARBA" id="ARBA00022840"/>
    </source>
</evidence>
<evidence type="ECO:0000256" key="1">
    <source>
        <dbReference type="ARBA" id="ARBA00012513"/>
    </source>
</evidence>
<evidence type="ECO:0000313" key="10">
    <source>
        <dbReference type="Ensembl" id="ENSMMDP00005032762.1"/>
    </source>
</evidence>
<dbReference type="Gene3D" id="1.25.10.10">
    <property type="entry name" value="Leucine-rich Repeat Variant"/>
    <property type="match status" value="2"/>
</dbReference>
<dbReference type="GO" id="GO:0004674">
    <property type="term" value="F:protein serine/threonine kinase activity"/>
    <property type="evidence" value="ECO:0007669"/>
    <property type="project" value="UniProtKB-KW"/>
</dbReference>
<evidence type="ECO:0000256" key="3">
    <source>
        <dbReference type="ARBA" id="ARBA00022679"/>
    </source>
</evidence>
<keyword evidence="4" id="KW-0547">Nucleotide-binding</keyword>
<feature type="compositionally biased region" description="Low complexity" evidence="9">
    <location>
        <begin position="1"/>
        <end position="11"/>
    </location>
</feature>
<keyword evidence="3" id="KW-0808">Transferase</keyword>
<dbReference type="Ensembl" id="ENSMMDT00005033495.1">
    <property type="protein sequence ID" value="ENSMMDP00005032762.1"/>
    <property type="gene ID" value="ENSMMDG00005015425.1"/>
</dbReference>
<sequence>MARGQKVNNKGGKQKMMDQMGNEVANSPAGGQSHRAKAPSNDVTITSGHLVQATANLSLDSKDQASVTSKHKGQISLDYEREFPSVEVGPRLVRKCSANSRAALCKQDADREDEWEKFVQEIDPIQQTELLNHDDSLPQLKKTLLAFKTQLADGSLEDTWQIQQPLRVLRNLILTSDLENLNHIGCEIGLPHLFFDLVHDSVENPFAEEPWSVPVLVEIITGLLTYWEKCCDWLQVEDRLEEFTKPFVTILNRPNLSPLAPLAASVLSMFTNHGVSVDVGMDVLISLLKSLLSDSNEPKLVLPPGCGLCDGLLSLVLYTLYEHENSPLSSSLDPGFFSKLWKSIGTSLARTPPSIDICSANGLCAFLSIVLLVFTKDPHSCVPLFLESELKCVYTLGHLLDTDCLHLFSESTTGRLQEDLRHSSLSVLSCHLLCFPFALDLPSNTVSRILQLYASCGIVTGLLQAIQSLPPPQLELPLSLLSRLLLCDPGRSVSCLRAAAEACGFFSPPRDSQQTASRDQTHVIRTASSLLSVLLQLDELWDSAVELLTLLSQVGRYSPRPSSLQLHLEPTVLQQALTHPYDRIRAATCSLLGNLDPFRPTTLQPVIFKDIIDCLCDPCMPVRRMACRAVGNWLGFIVETGIKLRRFNGKGSATPGWGQVQDKDKRSHTGAQTPEQGVDLKEGSRWIEEARRTAAMLVPLITDADPLTRRHCCAALGNLVNVCDGVSSLSEENVCRLLLTAACTDSHHAVRQAAITTLCLYSQQDTVHQVLISLDACKKLVQASQHAPPQCDYQQLIGLLLSE</sequence>
<dbReference type="GO" id="GO:0005524">
    <property type="term" value="F:ATP binding"/>
    <property type="evidence" value="ECO:0007669"/>
    <property type="project" value="UniProtKB-KW"/>
</dbReference>
<evidence type="ECO:0000256" key="5">
    <source>
        <dbReference type="ARBA" id="ARBA00022777"/>
    </source>
</evidence>
<comment type="catalytic activity">
    <reaction evidence="7">
        <text>L-threonyl-[protein] + ATP = O-phospho-L-threonyl-[protein] + ADP + H(+)</text>
        <dbReference type="Rhea" id="RHEA:46608"/>
        <dbReference type="Rhea" id="RHEA-COMP:11060"/>
        <dbReference type="Rhea" id="RHEA-COMP:11605"/>
        <dbReference type="ChEBI" id="CHEBI:15378"/>
        <dbReference type="ChEBI" id="CHEBI:30013"/>
        <dbReference type="ChEBI" id="CHEBI:30616"/>
        <dbReference type="ChEBI" id="CHEBI:61977"/>
        <dbReference type="ChEBI" id="CHEBI:456216"/>
        <dbReference type="EC" id="2.7.11.1"/>
    </reaction>
</comment>
<dbReference type="InParanoid" id="A0A667YY38"/>
<evidence type="ECO:0000256" key="4">
    <source>
        <dbReference type="ARBA" id="ARBA00022741"/>
    </source>
</evidence>
<dbReference type="Proteomes" id="UP000472263">
    <property type="component" value="Chromosome 14"/>
</dbReference>
<evidence type="ECO:0000313" key="11">
    <source>
        <dbReference type="Proteomes" id="UP000472263"/>
    </source>
</evidence>
<dbReference type="SUPFAM" id="SSF48371">
    <property type="entry name" value="ARM repeat"/>
    <property type="match status" value="1"/>
</dbReference>
<organism evidence="10 11">
    <name type="scientific">Myripristis murdjan</name>
    <name type="common">pinecone soldierfish</name>
    <dbReference type="NCBI Taxonomy" id="586833"/>
    <lineage>
        <taxon>Eukaryota</taxon>
        <taxon>Metazoa</taxon>
        <taxon>Chordata</taxon>
        <taxon>Craniata</taxon>
        <taxon>Vertebrata</taxon>
        <taxon>Euteleostomi</taxon>
        <taxon>Actinopterygii</taxon>
        <taxon>Neopterygii</taxon>
        <taxon>Teleostei</taxon>
        <taxon>Neoteleostei</taxon>
        <taxon>Acanthomorphata</taxon>
        <taxon>Holocentriformes</taxon>
        <taxon>Holocentridae</taxon>
        <taxon>Myripristis</taxon>
    </lineage>
</organism>
<dbReference type="GO" id="GO:0005737">
    <property type="term" value="C:cytoplasm"/>
    <property type="evidence" value="ECO:0007669"/>
    <property type="project" value="TreeGrafter"/>
</dbReference>
<dbReference type="GeneTree" id="ENSGT01120000273667"/>
<dbReference type="InterPro" id="IPR016024">
    <property type="entry name" value="ARM-type_fold"/>
</dbReference>